<keyword evidence="14" id="KW-0779">Telomere</keyword>
<keyword evidence="8 18" id="KW-0808">Transferase</keyword>
<keyword evidence="12 18" id="KW-0833">Ubl conjugation pathway</keyword>
<evidence type="ECO:0000256" key="18">
    <source>
        <dbReference type="RuleBase" id="RU368018"/>
    </source>
</evidence>
<comment type="subcellular location">
    <subcellularLocation>
        <location evidence="3">Chromosome</location>
        <location evidence="3">Telomere</location>
    </subcellularLocation>
    <subcellularLocation>
        <location evidence="2 18">Nucleus</location>
    </subcellularLocation>
</comment>
<dbReference type="Gene3D" id="1.10.10.10">
    <property type="entry name" value="Winged helix-like DNA-binding domain superfamily/Winged helix DNA-binding domain"/>
    <property type="match status" value="1"/>
</dbReference>
<dbReference type="GO" id="GO:0006281">
    <property type="term" value="P:DNA repair"/>
    <property type="evidence" value="ECO:0007669"/>
    <property type="project" value="UniProtKB-UniRule"/>
</dbReference>
<dbReference type="EMBL" id="JACVVK020000033">
    <property type="protein sequence ID" value="KAK7501082.1"/>
    <property type="molecule type" value="Genomic_DNA"/>
</dbReference>
<evidence type="ECO:0000256" key="16">
    <source>
        <dbReference type="ARBA" id="ARBA00023204"/>
    </source>
</evidence>
<comment type="subunit">
    <text evidence="18">Component of the Smc5-Smc6 complex.</text>
</comment>
<comment type="catalytic activity">
    <reaction evidence="1 18">
        <text>S-ubiquitinyl-[E2 ubiquitin-conjugating enzyme]-L-cysteine + [acceptor protein]-L-lysine = [E2 ubiquitin-conjugating enzyme]-L-cysteine + N(6)-ubiquitinyl-[acceptor protein]-L-lysine.</text>
        <dbReference type="EC" id="2.3.2.27"/>
    </reaction>
</comment>
<evidence type="ECO:0000256" key="19">
    <source>
        <dbReference type="SAM" id="MobiDB-lite"/>
    </source>
</evidence>
<evidence type="ECO:0000256" key="5">
    <source>
        <dbReference type="ARBA" id="ARBA00012483"/>
    </source>
</evidence>
<keyword evidence="7" id="KW-0158">Chromosome</keyword>
<dbReference type="FunFam" id="3.90.1150.220:FF:000001">
    <property type="entry name" value="Non-structural maintenance of chromosomes element 1 homolog"/>
    <property type="match status" value="1"/>
</dbReference>
<dbReference type="Pfam" id="PF08746">
    <property type="entry name" value="zf-RING-like"/>
    <property type="match status" value="1"/>
</dbReference>
<dbReference type="InterPro" id="IPR011513">
    <property type="entry name" value="Nse1"/>
</dbReference>
<proteinExistence type="inferred from homology"/>
<dbReference type="InterPro" id="IPR013083">
    <property type="entry name" value="Znf_RING/FYVE/PHD"/>
</dbReference>
<dbReference type="CDD" id="cd16493">
    <property type="entry name" value="RING-CH-C4HC3_NSE1"/>
    <property type="match status" value="1"/>
</dbReference>
<keyword evidence="13 18" id="KW-0862">Zinc</keyword>
<accession>A0ABD0LP22</accession>
<keyword evidence="9 18" id="KW-0479">Metal-binding</keyword>
<evidence type="ECO:0000256" key="1">
    <source>
        <dbReference type="ARBA" id="ARBA00000900"/>
    </source>
</evidence>
<comment type="caution">
    <text evidence="21">The sequence shown here is derived from an EMBL/GenBank/DDBJ whole genome shotgun (WGS) entry which is preliminary data.</text>
</comment>
<dbReference type="FunFam" id="1.10.10.10:FF:000270">
    <property type="entry name" value="Non-structural maintenance of chromosomes element 1 homolog"/>
    <property type="match status" value="1"/>
</dbReference>
<organism evidence="21 22">
    <name type="scientific">Batillaria attramentaria</name>
    <dbReference type="NCBI Taxonomy" id="370345"/>
    <lineage>
        <taxon>Eukaryota</taxon>
        <taxon>Metazoa</taxon>
        <taxon>Spiralia</taxon>
        <taxon>Lophotrochozoa</taxon>
        <taxon>Mollusca</taxon>
        <taxon>Gastropoda</taxon>
        <taxon>Caenogastropoda</taxon>
        <taxon>Sorbeoconcha</taxon>
        <taxon>Cerithioidea</taxon>
        <taxon>Batillariidae</taxon>
        <taxon>Batillaria</taxon>
    </lineage>
</organism>
<dbReference type="Proteomes" id="UP001519460">
    <property type="component" value="Unassembled WGS sequence"/>
</dbReference>
<feature type="region of interest" description="Disordered" evidence="19">
    <location>
        <begin position="231"/>
        <end position="272"/>
    </location>
</feature>
<dbReference type="GO" id="GO:0000781">
    <property type="term" value="C:chromosome, telomeric region"/>
    <property type="evidence" value="ECO:0007669"/>
    <property type="project" value="UniProtKB-SubCell"/>
</dbReference>
<dbReference type="SUPFAM" id="SSF57889">
    <property type="entry name" value="Cysteine-rich domain"/>
    <property type="match status" value="1"/>
</dbReference>
<keyword evidence="17 18" id="KW-0539">Nucleus</keyword>
<dbReference type="Pfam" id="PF07574">
    <property type="entry name" value="SMC_Nse1"/>
    <property type="match status" value="1"/>
</dbReference>
<evidence type="ECO:0000313" key="22">
    <source>
        <dbReference type="Proteomes" id="UP001519460"/>
    </source>
</evidence>
<evidence type="ECO:0000256" key="11">
    <source>
        <dbReference type="ARBA" id="ARBA00022771"/>
    </source>
</evidence>
<sequence length="272" mass="31150">MSAMTPAHQMFLQAFMARGLLNSKEVKDLFRKSLELNDVQVPESEEERKRQLVKFIRTISDHVSPFHLDIRKGVSEDDGTNFYCLVNNVENHITKMASDYSSSELDFFKKLVEQIVENDGAIGSTAALNIVTQDKKLTKNDAQDLLLRLENDRWIMQKEGKVSLSIRSILELDQYIQDVYPDSVKKCNVCKQICLKGQMCEDCGVKIHIHCAIRFFHRQENPRCPDQDCGAQWTHPVPSPSKSHIATSEARQAASQSSERPERQTRKRRLDA</sequence>
<evidence type="ECO:0000256" key="2">
    <source>
        <dbReference type="ARBA" id="ARBA00004123"/>
    </source>
</evidence>
<dbReference type="Gene3D" id="3.30.40.10">
    <property type="entry name" value="Zinc/RING finger domain, C3HC4 (zinc finger)"/>
    <property type="match status" value="1"/>
</dbReference>
<dbReference type="PANTHER" id="PTHR20973:SF0">
    <property type="entry name" value="NON-STRUCTURAL MAINTENANCE OF CHROMOSOMES ELEMENT 1 HOMOLOG"/>
    <property type="match status" value="1"/>
</dbReference>
<dbReference type="GO" id="GO:0008270">
    <property type="term" value="F:zinc ion binding"/>
    <property type="evidence" value="ECO:0007669"/>
    <property type="project" value="UniProtKB-KW"/>
</dbReference>
<evidence type="ECO:0000259" key="20">
    <source>
        <dbReference type="Pfam" id="PF08746"/>
    </source>
</evidence>
<keyword evidence="22" id="KW-1185">Reference proteome</keyword>
<feature type="compositionally biased region" description="Basic and acidic residues" evidence="19">
    <location>
        <begin position="259"/>
        <end position="272"/>
    </location>
</feature>
<evidence type="ECO:0000256" key="15">
    <source>
        <dbReference type="ARBA" id="ARBA00023172"/>
    </source>
</evidence>
<reference evidence="21 22" key="1">
    <citation type="journal article" date="2023" name="Sci. Data">
        <title>Genome assembly of the Korean intertidal mud-creeper Batillaria attramentaria.</title>
        <authorList>
            <person name="Patra A.K."/>
            <person name="Ho P.T."/>
            <person name="Jun S."/>
            <person name="Lee S.J."/>
            <person name="Kim Y."/>
            <person name="Won Y.J."/>
        </authorList>
    </citation>
    <scope>NUCLEOTIDE SEQUENCE [LARGE SCALE GENOMIC DNA]</scope>
    <source>
        <strain evidence="21">Wonlab-2016</strain>
    </source>
</reference>
<dbReference type="EC" id="2.3.2.27" evidence="5 18"/>
<dbReference type="InterPro" id="IPR036388">
    <property type="entry name" value="WH-like_DNA-bd_sf"/>
</dbReference>
<dbReference type="AlphaFoldDB" id="A0ABD0LP22"/>
<evidence type="ECO:0000256" key="17">
    <source>
        <dbReference type="ARBA" id="ARBA00023242"/>
    </source>
</evidence>
<keyword evidence="11 18" id="KW-0863">Zinc-finger</keyword>
<gene>
    <name evidence="21" type="ORF">BaRGS_00007567</name>
</gene>
<dbReference type="GO" id="GO:0006310">
    <property type="term" value="P:DNA recombination"/>
    <property type="evidence" value="ECO:0007669"/>
    <property type="project" value="UniProtKB-KW"/>
</dbReference>
<keyword evidence="10 18" id="KW-0227">DNA damage</keyword>
<protein>
    <recommendedName>
        <fullName evidence="6 18">Non-structural maintenance of chromosomes element 1 homolog</fullName>
        <ecNumber evidence="5 18">2.3.2.27</ecNumber>
    </recommendedName>
</protein>
<evidence type="ECO:0000256" key="13">
    <source>
        <dbReference type="ARBA" id="ARBA00022833"/>
    </source>
</evidence>
<evidence type="ECO:0000256" key="3">
    <source>
        <dbReference type="ARBA" id="ARBA00004574"/>
    </source>
</evidence>
<evidence type="ECO:0000256" key="10">
    <source>
        <dbReference type="ARBA" id="ARBA00022763"/>
    </source>
</evidence>
<feature type="compositionally biased region" description="Low complexity" evidence="19">
    <location>
        <begin position="246"/>
        <end position="258"/>
    </location>
</feature>
<dbReference type="PANTHER" id="PTHR20973">
    <property type="entry name" value="NON-SMC ELEMENT 1-RELATED"/>
    <property type="match status" value="1"/>
</dbReference>
<dbReference type="GO" id="GO:0005634">
    <property type="term" value="C:nucleus"/>
    <property type="evidence" value="ECO:0007669"/>
    <property type="project" value="UniProtKB-SubCell"/>
</dbReference>
<evidence type="ECO:0000256" key="6">
    <source>
        <dbReference type="ARBA" id="ARBA00019422"/>
    </source>
</evidence>
<feature type="domain" description="Non-structural maintenance of chromosomes element 1 RING C4HC3-type" evidence="20">
    <location>
        <begin position="187"/>
        <end position="225"/>
    </location>
</feature>
<evidence type="ECO:0000256" key="4">
    <source>
        <dbReference type="ARBA" id="ARBA00010258"/>
    </source>
</evidence>
<dbReference type="InterPro" id="IPR046349">
    <property type="entry name" value="C1-like_sf"/>
</dbReference>
<dbReference type="Gene3D" id="3.90.1150.220">
    <property type="match status" value="1"/>
</dbReference>
<evidence type="ECO:0000313" key="21">
    <source>
        <dbReference type="EMBL" id="KAK7501082.1"/>
    </source>
</evidence>
<evidence type="ECO:0000256" key="14">
    <source>
        <dbReference type="ARBA" id="ARBA00022895"/>
    </source>
</evidence>
<evidence type="ECO:0000256" key="7">
    <source>
        <dbReference type="ARBA" id="ARBA00022454"/>
    </source>
</evidence>
<comment type="similarity">
    <text evidence="4 18">Belongs to the NSE1 family.</text>
</comment>
<keyword evidence="15 18" id="KW-0233">DNA recombination</keyword>
<evidence type="ECO:0000256" key="12">
    <source>
        <dbReference type="ARBA" id="ARBA00022786"/>
    </source>
</evidence>
<evidence type="ECO:0000256" key="8">
    <source>
        <dbReference type="ARBA" id="ARBA00022679"/>
    </source>
</evidence>
<dbReference type="InterPro" id="IPR014857">
    <property type="entry name" value="Nse1_RING_C4HC3-type"/>
</dbReference>
<dbReference type="GO" id="GO:0030915">
    <property type="term" value="C:Smc5-Smc6 complex"/>
    <property type="evidence" value="ECO:0007669"/>
    <property type="project" value="UniProtKB-UniRule"/>
</dbReference>
<dbReference type="GO" id="GO:0061630">
    <property type="term" value="F:ubiquitin protein ligase activity"/>
    <property type="evidence" value="ECO:0007669"/>
    <property type="project" value="UniProtKB-EC"/>
</dbReference>
<name>A0ABD0LP22_9CAEN</name>
<keyword evidence="16 18" id="KW-0234">DNA repair</keyword>
<evidence type="ECO:0000256" key="9">
    <source>
        <dbReference type="ARBA" id="ARBA00022723"/>
    </source>
</evidence>